<dbReference type="Pfam" id="PF25508">
    <property type="entry name" value="TRPM2"/>
    <property type="match status" value="1"/>
</dbReference>
<organism evidence="12">
    <name type="scientific">Tetraodon nigroviridis</name>
    <name type="common">Spotted green pufferfish</name>
    <name type="synonym">Chelonodon nigroviridis</name>
    <dbReference type="NCBI Taxonomy" id="99883"/>
    <lineage>
        <taxon>Eukaryota</taxon>
        <taxon>Metazoa</taxon>
        <taxon>Chordata</taxon>
        <taxon>Craniata</taxon>
        <taxon>Vertebrata</taxon>
        <taxon>Euteleostomi</taxon>
        <taxon>Actinopterygii</taxon>
        <taxon>Neopterygii</taxon>
        <taxon>Teleostei</taxon>
        <taxon>Neoteleostei</taxon>
        <taxon>Acanthomorphata</taxon>
        <taxon>Eupercaria</taxon>
        <taxon>Tetraodontiformes</taxon>
        <taxon>Tetradontoidea</taxon>
        <taxon>Tetraodontidae</taxon>
        <taxon>Tetraodon</taxon>
    </lineage>
</organism>
<reference evidence="12" key="2">
    <citation type="submission" date="2004-02" db="EMBL/GenBank/DDBJ databases">
        <authorList>
            <consortium name="Genoscope"/>
            <consortium name="Whitehead Institute Centre for Genome Research"/>
        </authorList>
    </citation>
    <scope>NUCLEOTIDE SEQUENCE</scope>
</reference>
<evidence type="ECO:0000256" key="4">
    <source>
        <dbReference type="ARBA" id="ARBA00022989"/>
    </source>
</evidence>
<evidence type="ECO:0000256" key="2">
    <source>
        <dbReference type="ARBA" id="ARBA00022448"/>
    </source>
</evidence>
<keyword evidence="3 8" id="KW-0812">Transmembrane</keyword>
<dbReference type="PANTHER" id="PTHR13800">
    <property type="entry name" value="TRANSIENT RECEPTOR POTENTIAL CATION CHANNEL, SUBFAMILY M, MEMBER 6"/>
    <property type="match status" value="1"/>
</dbReference>
<feature type="transmembrane region" description="Helical" evidence="8">
    <location>
        <begin position="966"/>
        <end position="984"/>
    </location>
</feature>
<comment type="subcellular location">
    <subcellularLocation>
        <location evidence="1">Membrane</location>
        <topology evidence="1">Multi-pass membrane protein</topology>
    </subcellularLocation>
</comment>
<evidence type="ECO:0000259" key="11">
    <source>
        <dbReference type="Pfam" id="PF25508"/>
    </source>
</evidence>
<feature type="transmembrane region" description="Helical" evidence="8">
    <location>
        <begin position="941"/>
        <end position="960"/>
    </location>
</feature>
<feature type="domain" description="TRPM-like" evidence="11">
    <location>
        <begin position="471"/>
        <end position="742"/>
    </location>
</feature>
<evidence type="ECO:0000256" key="5">
    <source>
        <dbReference type="ARBA" id="ARBA00023065"/>
    </source>
</evidence>
<evidence type="ECO:0000313" key="12">
    <source>
        <dbReference type="EMBL" id="CAG07574.1"/>
    </source>
</evidence>
<evidence type="ECO:0000259" key="10">
    <source>
        <dbReference type="Pfam" id="PF18139"/>
    </source>
</evidence>
<keyword evidence="6 8" id="KW-0472">Membrane</keyword>
<dbReference type="PANTHER" id="PTHR13800:SF47">
    <property type="entry name" value="TRANSIENT RECEPTOR POTENTIAL CATION CHANNEL SUBFAMILY M MEMBER 4 ISOFORM X1-RELATED"/>
    <property type="match status" value="1"/>
</dbReference>
<gene>
    <name evidence="12" type="ORF">GSTENG00028287001</name>
</gene>
<dbReference type="GO" id="GO:0005227">
    <property type="term" value="F:calcium-activated cation channel activity"/>
    <property type="evidence" value="ECO:0007669"/>
    <property type="project" value="TreeGrafter"/>
</dbReference>
<dbReference type="GO" id="GO:0005886">
    <property type="term" value="C:plasma membrane"/>
    <property type="evidence" value="ECO:0007669"/>
    <property type="project" value="TreeGrafter"/>
</dbReference>
<feature type="non-terminal residue" evidence="12">
    <location>
        <position position="1297"/>
    </location>
</feature>
<dbReference type="InterPro" id="IPR050927">
    <property type="entry name" value="TRPM"/>
</dbReference>
<evidence type="ECO:0000256" key="6">
    <source>
        <dbReference type="ARBA" id="ARBA00023136"/>
    </source>
</evidence>
<feature type="signal peptide" evidence="9">
    <location>
        <begin position="1"/>
        <end position="16"/>
    </location>
</feature>
<dbReference type="Pfam" id="PF18139">
    <property type="entry name" value="LSDAT_euk"/>
    <property type="match status" value="1"/>
</dbReference>
<dbReference type="InterPro" id="IPR041491">
    <property type="entry name" value="TRPM_SLOG"/>
</dbReference>
<dbReference type="EMBL" id="CAAE01014992">
    <property type="protein sequence ID" value="CAG07574.1"/>
    <property type="molecule type" value="Genomic_DNA"/>
</dbReference>
<dbReference type="OrthoDB" id="310870at2759"/>
<accession>Q4RVK8</accession>
<feature type="transmembrane region" description="Helical" evidence="8">
    <location>
        <begin position="1141"/>
        <end position="1166"/>
    </location>
</feature>
<sequence>MEIAIVLLLIVTLTVATPLRPPLGPDAVLPLGPVQPSGLEGKTEEERAKALRVVPYTSEVKHLNLEVLRHSNGALCQCGGARDAHASVALGDYFSTAIVNHWDSAQHSSECPTDAFGELQFAGSSKRHSHFLRLSWDTPPSMVYIMMTAHWGLRAPNLVVSVVGGEGRTKLKTWVREVIRQGLVKASQSTGAWIITAGLREGVGKCVGEAVRDHATAASSVSHNKVVALGIAPWGIVPNRQQLVNPQGSFPAKYYVQNTSRDCCSLDNNYQAFLLVDDGSVGRRGGETGFRAKLEDYISHQRTGIWGSGSINIPVLCMLVSGDAAMLERVDLSLKTSMPWLVLAGSGGLADFLTDILETVSSAPVVPSSCEGDGEAGPIVDLKDRLAERVKKHFPESEADKLVERALSIYQNRDFITIYHADQEGPNDFDTVLLKALVGASKQRVSMEASPYNEELRLAVTWNRVDIAKSELFNGDIQWRYEDLEDSMTDALVNNKPQFVRLFAENGLNILDYLTYGRLEGLYQSVAGGTLLYQLLQRCLLERLGNTAFARTVSNAQDSATRVTAEDVQSCRSPGAADGGRLPALLLRCFGLRTSSIQEESSKGILQLYSVNATKLLRSDCLYREKRCFFPWASLFIWAVLQNRSEMASFFWEMAGEPVLTALCGCKILRELSKLEVETETKLSMKELAQKFENLAHDVFSTCYRSDEGRSFTLLIRKSPVWGGTTCLQMGTGADCRLFFSHDGVQGLLSQIWWGDMKRNTEVWKHLLTFFCPVLCYTNLISFRTEENQQWEEKSNEDGLSRDTDSLYGATVFSFSDIKHIETEVHHPNSPRLGAVKGTSHRPPKRPFIVSRWRQFWFAPVTSFLGNVLMYFLFLLLFAYVLLVDFKPPPPSGPAISEYVLYFWVFTIVCEEIRETLFVGTMTWRQRFRIYIQDVWNKCDITAITLFIIGLTCRMFSWSYEFGRDILCVDYMVFTLRLIHIFAIHKQLGPKIIIVGKMVRTTNRDQCSKPRLNILTLEKKNPCSCSDEGCLLLPLLPGGVAHGLRSSQSGSALFLRPSPRSHLPAGFLQAVPAHLWTDSCGGDGWCVGERFVFSLYLLFALVLFSQPFCIPAGKEWDMNCTDNVTLIQDGEEPCRVQYSNWLVVILLVIYLLVTNILLINLLIAMFSHTFSRVQANSDIYWKFQRYNLIVQYHSRPSLAPPFIILSHINLFIKRNIRKVPSIKIHHFGQCLNVPFFAVFAQRGFFSQILLCFSLLVLELRGKAANRLMTWETIQKEDFLTRQSKIQKSSDSEKLKRM</sequence>
<feature type="chain" id="PRO_5004243380" evidence="9">
    <location>
        <begin position="17"/>
        <end position="1297"/>
    </location>
</feature>
<evidence type="ECO:0000256" key="8">
    <source>
        <dbReference type="SAM" id="Phobius"/>
    </source>
</evidence>
<reference evidence="12" key="1">
    <citation type="journal article" date="2004" name="Nature">
        <title>Genome duplication in the teleost fish Tetraodon nigroviridis reveals the early vertebrate proto-karyotype.</title>
        <authorList>
            <person name="Jaillon O."/>
            <person name="Aury J.-M."/>
            <person name="Brunet F."/>
            <person name="Petit J.-L."/>
            <person name="Stange-Thomann N."/>
            <person name="Mauceli E."/>
            <person name="Bouneau L."/>
            <person name="Fischer C."/>
            <person name="Ozouf-Costaz C."/>
            <person name="Bernot A."/>
            <person name="Nicaud S."/>
            <person name="Jaffe D."/>
            <person name="Fisher S."/>
            <person name="Lutfalla G."/>
            <person name="Dossat C."/>
            <person name="Segurens B."/>
            <person name="Dasilva C."/>
            <person name="Salanoubat M."/>
            <person name="Levy M."/>
            <person name="Boudet N."/>
            <person name="Castellano S."/>
            <person name="Anthouard V."/>
            <person name="Jubin C."/>
            <person name="Castelli V."/>
            <person name="Katinka M."/>
            <person name="Vacherie B."/>
            <person name="Biemont C."/>
            <person name="Skalli Z."/>
            <person name="Cattolico L."/>
            <person name="Poulain J."/>
            <person name="De Berardinis V."/>
            <person name="Cruaud C."/>
            <person name="Duprat S."/>
            <person name="Brottier P."/>
            <person name="Coutanceau J.-P."/>
            <person name="Gouzy J."/>
            <person name="Parra G."/>
            <person name="Lardier G."/>
            <person name="Chapple C."/>
            <person name="McKernan K.J."/>
            <person name="McEwan P."/>
            <person name="Bosak S."/>
            <person name="Kellis M."/>
            <person name="Volff J.-N."/>
            <person name="Guigo R."/>
            <person name="Zody M.C."/>
            <person name="Mesirov J."/>
            <person name="Lindblad-Toh K."/>
            <person name="Birren B."/>
            <person name="Nusbaum C."/>
            <person name="Kahn D."/>
            <person name="Robinson-Rechavi M."/>
            <person name="Laudet V."/>
            <person name="Schachter V."/>
            <person name="Quetier F."/>
            <person name="Saurin W."/>
            <person name="Scarpelli C."/>
            <person name="Wincker P."/>
            <person name="Lander E.S."/>
            <person name="Weissenbach J."/>
            <person name="Roest Crollius H."/>
        </authorList>
    </citation>
    <scope>NUCLEOTIDE SEQUENCE [LARGE SCALE GENOMIC DNA]</scope>
</reference>
<dbReference type="KEGG" id="tng:GSTEN00028287G001"/>
<evidence type="ECO:0000256" key="1">
    <source>
        <dbReference type="ARBA" id="ARBA00004141"/>
    </source>
</evidence>
<proteinExistence type="predicted"/>
<evidence type="ECO:0000256" key="3">
    <source>
        <dbReference type="ARBA" id="ARBA00022692"/>
    </source>
</evidence>
<keyword evidence="9" id="KW-0732">Signal</keyword>
<keyword evidence="5" id="KW-0406">Ion transport</keyword>
<protein>
    <submittedName>
        <fullName evidence="12">(spotted green pufferfish) hypothetical protein</fullName>
    </submittedName>
</protein>
<dbReference type="InterPro" id="IPR057366">
    <property type="entry name" value="TRPM-like"/>
</dbReference>
<name>Q4RVK8_TETNG</name>
<keyword evidence="4 8" id="KW-1133">Transmembrane helix</keyword>
<evidence type="ECO:0000256" key="7">
    <source>
        <dbReference type="ARBA" id="ARBA00023303"/>
    </source>
</evidence>
<feature type="transmembrane region" description="Helical" evidence="8">
    <location>
        <begin position="856"/>
        <end position="881"/>
    </location>
</feature>
<dbReference type="GO" id="GO:0099604">
    <property type="term" value="F:ligand-gated calcium channel activity"/>
    <property type="evidence" value="ECO:0007669"/>
    <property type="project" value="TreeGrafter"/>
</dbReference>
<keyword evidence="2" id="KW-0813">Transport</keyword>
<feature type="domain" description="TRPM SLOG" evidence="10">
    <location>
        <begin position="130"/>
        <end position="362"/>
    </location>
</feature>
<evidence type="ECO:0000256" key="9">
    <source>
        <dbReference type="SAM" id="SignalP"/>
    </source>
</evidence>
<comment type="caution">
    <text evidence="12">The sequence shown here is derived from an EMBL/GenBank/DDBJ whole genome shotgun (WGS) entry which is preliminary data.</text>
</comment>
<keyword evidence="7" id="KW-0407">Ion channel</keyword>